<dbReference type="InterPro" id="IPR013747">
    <property type="entry name" value="ACP_syn_III_C"/>
</dbReference>
<dbReference type="GO" id="GO:0044550">
    <property type="term" value="P:secondary metabolite biosynthetic process"/>
    <property type="evidence" value="ECO:0007669"/>
    <property type="project" value="TreeGrafter"/>
</dbReference>
<dbReference type="Pfam" id="PF08545">
    <property type="entry name" value="ACP_syn_III"/>
    <property type="match status" value="1"/>
</dbReference>
<dbReference type="EC" id="2.3.1.180" evidence="5"/>
<dbReference type="PANTHER" id="PTHR34069:SF2">
    <property type="entry name" value="BETA-KETOACYL-[ACYL-CARRIER-PROTEIN] SYNTHASE III"/>
    <property type="match status" value="1"/>
</dbReference>
<evidence type="ECO:0000259" key="3">
    <source>
        <dbReference type="Pfam" id="PF08541"/>
    </source>
</evidence>
<gene>
    <name evidence="5" type="primary">fabH_19</name>
    <name evidence="5" type="ORF">SDC9_36045</name>
</gene>
<protein>
    <submittedName>
        <fullName evidence="5">3-oxoacyl-[acyl-carrier-protein] synthase 3</fullName>
        <ecNumber evidence="5">2.3.1.180</ecNumber>
    </submittedName>
</protein>
<evidence type="ECO:0000256" key="2">
    <source>
        <dbReference type="ARBA" id="ARBA00023315"/>
    </source>
</evidence>
<dbReference type="GO" id="GO:0004315">
    <property type="term" value="F:3-oxoacyl-[acyl-carrier-protein] synthase activity"/>
    <property type="evidence" value="ECO:0007669"/>
    <property type="project" value="InterPro"/>
</dbReference>
<keyword evidence="1 5" id="KW-0808">Transferase</keyword>
<dbReference type="Gene3D" id="3.40.47.10">
    <property type="match status" value="1"/>
</dbReference>
<dbReference type="SUPFAM" id="SSF53901">
    <property type="entry name" value="Thiolase-like"/>
    <property type="match status" value="1"/>
</dbReference>
<evidence type="ECO:0000259" key="4">
    <source>
        <dbReference type="Pfam" id="PF08545"/>
    </source>
</evidence>
<evidence type="ECO:0000256" key="1">
    <source>
        <dbReference type="ARBA" id="ARBA00022679"/>
    </source>
</evidence>
<keyword evidence="2 5" id="KW-0012">Acyltransferase</keyword>
<name>A0A644VFD5_9ZZZZ</name>
<dbReference type="InterPro" id="IPR016039">
    <property type="entry name" value="Thiolase-like"/>
</dbReference>
<proteinExistence type="predicted"/>
<comment type="caution">
    <text evidence="5">The sequence shown here is derived from an EMBL/GenBank/DDBJ whole genome shotgun (WGS) entry which is preliminary data.</text>
</comment>
<accession>A0A644VFD5</accession>
<dbReference type="CDD" id="cd00830">
    <property type="entry name" value="KAS_III"/>
    <property type="match status" value="1"/>
</dbReference>
<dbReference type="EMBL" id="VSSQ01000292">
    <property type="protein sequence ID" value="MPL90000.1"/>
    <property type="molecule type" value="Genomic_DNA"/>
</dbReference>
<dbReference type="AlphaFoldDB" id="A0A644VFD5"/>
<dbReference type="PANTHER" id="PTHR34069">
    <property type="entry name" value="3-OXOACYL-[ACYL-CARRIER-PROTEIN] SYNTHASE 3"/>
    <property type="match status" value="1"/>
</dbReference>
<reference evidence="5" key="1">
    <citation type="submission" date="2019-08" db="EMBL/GenBank/DDBJ databases">
        <authorList>
            <person name="Kucharzyk K."/>
            <person name="Murdoch R.W."/>
            <person name="Higgins S."/>
            <person name="Loffler F."/>
        </authorList>
    </citation>
    <scope>NUCLEOTIDE SEQUENCE</scope>
</reference>
<dbReference type="Pfam" id="PF08541">
    <property type="entry name" value="ACP_syn_III_C"/>
    <property type="match status" value="1"/>
</dbReference>
<feature type="domain" description="Beta-ketoacyl-[acyl-carrier-protein] synthase III C-terminal" evidence="3">
    <location>
        <begin position="252"/>
        <end position="339"/>
    </location>
</feature>
<dbReference type="GO" id="GO:0006633">
    <property type="term" value="P:fatty acid biosynthetic process"/>
    <property type="evidence" value="ECO:0007669"/>
    <property type="project" value="InterPro"/>
</dbReference>
<organism evidence="5">
    <name type="scientific">bioreactor metagenome</name>
    <dbReference type="NCBI Taxonomy" id="1076179"/>
    <lineage>
        <taxon>unclassified sequences</taxon>
        <taxon>metagenomes</taxon>
        <taxon>ecological metagenomes</taxon>
    </lineage>
</organism>
<evidence type="ECO:0000313" key="5">
    <source>
        <dbReference type="EMBL" id="MPL90000.1"/>
    </source>
</evidence>
<dbReference type="GO" id="GO:0033818">
    <property type="term" value="F:beta-ketoacyl-acyl-carrier-protein synthase III activity"/>
    <property type="evidence" value="ECO:0007669"/>
    <property type="project" value="UniProtKB-EC"/>
</dbReference>
<sequence length="351" mass="38702">MASFTYTNVGIAGLAAAVPKQIYRNLTDNKNFTIEDAGAIVEKTGILERRVADDATCASDLCFAASEQLMNEMGIDRAEIDALIFVSQTPDFRMPATGIILQHRLNLPKSCLAFDINLGCSGFVVGLNLAYSLLQQDSVRKVLLLNGETRTKVYSFKDRQTGFLFGDAGTACLVDKNEKYGQSWFVLDSDGAKSDYISIKSGGYRYPSNPESFIERERENGRIYSDEQGYMDGAGVFEFVITEVPKSIKRTLQFAGVEKEQVGYFVFHQANKFMNEHLNRKLKLDADKVPFSLQKFGNTSSVSIPITIVSELNEKLSGVNKILISGFGVGLSLGTAILTIDNPWLGKISEI</sequence>
<feature type="domain" description="Beta-ketoacyl-[acyl-carrier-protein] synthase III N-terminal" evidence="4">
    <location>
        <begin position="114"/>
        <end position="190"/>
    </location>
</feature>
<dbReference type="InterPro" id="IPR013751">
    <property type="entry name" value="ACP_syn_III_N"/>
</dbReference>